<protein>
    <submittedName>
        <fullName evidence="1">Protein Nef</fullName>
    </submittedName>
</protein>
<organism evidence="1">
    <name type="scientific">Lygus hesperus</name>
    <name type="common">Western plant bug</name>
    <dbReference type="NCBI Taxonomy" id="30085"/>
    <lineage>
        <taxon>Eukaryota</taxon>
        <taxon>Metazoa</taxon>
        <taxon>Ecdysozoa</taxon>
        <taxon>Arthropoda</taxon>
        <taxon>Hexapoda</taxon>
        <taxon>Insecta</taxon>
        <taxon>Pterygota</taxon>
        <taxon>Neoptera</taxon>
        <taxon>Paraneoptera</taxon>
        <taxon>Hemiptera</taxon>
        <taxon>Heteroptera</taxon>
        <taxon>Panheteroptera</taxon>
        <taxon>Cimicomorpha</taxon>
        <taxon>Miridae</taxon>
        <taxon>Mirini</taxon>
        <taxon>Lygus</taxon>
    </lineage>
</organism>
<dbReference type="EMBL" id="GBHO01038618">
    <property type="protein sequence ID" value="JAG04986.1"/>
    <property type="molecule type" value="Transcribed_RNA"/>
</dbReference>
<proteinExistence type="predicted"/>
<reference evidence="1" key="2">
    <citation type="submission" date="2014-07" db="EMBL/GenBank/DDBJ databases">
        <authorList>
            <person name="Hull J."/>
        </authorList>
    </citation>
    <scope>NUCLEOTIDE SEQUENCE</scope>
</reference>
<accession>A0A0A9WC70</accession>
<gene>
    <name evidence="1" type="primary">nef_2</name>
    <name evidence="1" type="ORF">CM83_2558</name>
</gene>
<evidence type="ECO:0000313" key="1">
    <source>
        <dbReference type="EMBL" id="JAG04986.1"/>
    </source>
</evidence>
<dbReference type="AlphaFoldDB" id="A0A0A9WC70"/>
<name>A0A0A9WC70_LYGHE</name>
<sequence>TISCDAGNLEVCLKGLDRGWWFPVINDKAHDSIQDHKGRTPRLPSKENKMKSSLTRFMKDIGQLRLYCDSEKVSDCPEGFGNWVPHKGKYSIDYVPGGAKWSLFYGNSTIYCTGLFHKDCTIFSGNSNEWEVVDDSFEVLSRWTKQFGDTGIYCDAIDFMVDCPKIPNSGEWELVQTVVSHDDAPPGIRWISTDGSASIYCTSLELKRCAEILETRWESMNGVKS</sequence>
<feature type="non-terminal residue" evidence="1">
    <location>
        <position position="1"/>
    </location>
</feature>
<reference evidence="1" key="1">
    <citation type="journal article" date="2014" name="PLoS ONE">
        <title>Transcriptome-Based Identification of ABC Transporters in the Western Tarnished Plant Bug Lygus hesperus.</title>
        <authorList>
            <person name="Hull J.J."/>
            <person name="Chaney K."/>
            <person name="Geib S.M."/>
            <person name="Fabrick J.A."/>
            <person name="Brent C.S."/>
            <person name="Walsh D."/>
            <person name="Lavine L.C."/>
        </authorList>
    </citation>
    <scope>NUCLEOTIDE SEQUENCE</scope>
</reference>